<feature type="transmembrane region" description="Helical" evidence="2">
    <location>
        <begin position="232"/>
        <end position="251"/>
    </location>
</feature>
<keyword evidence="2" id="KW-1133">Transmembrane helix</keyword>
<protein>
    <submittedName>
        <fullName evidence="3">OLC1v1030746C1</fullName>
    </submittedName>
</protein>
<feature type="compositionally biased region" description="Polar residues" evidence="1">
    <location>
        <begin position="148"/>
        <end position="164"/>
    </location>
</feature>
<name>A0AAV1CHH3_OLDCO</name>
<dbReference type="AlphaFoldDB" id="A0AAV1CHH3"/>
<keyword evidence="2" id="KW-0812">Transmembrane</keyword>
<dbReference type="PANTHER" id="PTHR37222">
    <property type="entry name" value="OS02G0718000 PROTEIN"/>
    <property type="match status" value="1"/>
</dbReference>
<sequence length="314" mass="34950">MASSVSRRLTSSKVRKSPIVALFFSSSASPKPQLLNPPKSLNPIAVYPQSERSSFSIPCFNCFNPSSEKQFPVEYHPIDPKNKVPGENLLYFLGKGPLTKSFDRNGVSGSSFLKPLNSSNRGFWNSSLSRQHFVRNLAHLHPRHFSNSKESTGPGNPQNQTEYPSRNPEFKHQEITGPTVERDVSALANETREVLETMMKKMYSLSKALAAVGLINLGLGAWILHITKAAPILEVSMQSILAFGLPFSLAFMLRRALKPMYFFKKMEEQSRLQILTLTLQVTKQLSVLFTRVQAVSYLCIAGASAGLIYAVLLR</sequence>
<evidence type="ECO:0000313" key="3">
    <source>
        <dbReference type="EMBL" id="CAI9094915.1"/>
    </source>
</evidence>
<proteinExistence type="predicted"/>
<dbReference type="EMBL" id="OX459119">
    <property type="protein sequence ID" value="CAI9094915.1"/>
    <property type="molecule type" value="Genomic_DNA"/>
</dbReference>
<dbReference type="Proteomes" id="UP001161247">
    <property type="component" value="Chromosome 2"/>
</dbReference>
<organism evidence="3 4">
    <name type="scientific">Oldenlandia corymbosa var. corymbosa</name>
    <dbReference type="NCBI Taxonomy" id="529605"/>
    <lineage>
        <taxon>Eukaryota</taxon>
        <taxon>Viridiplantae</taxon>
        <taxon>Streptophyta</taxon>
        <taxon>Embryophyta</taxon>
        <taxon>Tracheophyta</taxon>
        <taxon>Spermatophyta</taxon>
        <taxon>Magnoliopsida</taxon>
        <taxon>eudicotyledons</taxon>
        <taxon>Gunneridae</taxon>
        <taxon>Pentapetalae</taxon>
        <taxon>asterids</taxon>
        <taxon>lamiids</taxon>
        <taxon>Gentianales</taxon>
        <taxon>Rubiaceae</taxon>
        <taxon>Rubioideae</taxon>
        <taxon>Spermacoceae</taxon>
        <taxon>Hedyotis-Oldenlandia complex</taxon>
        <taxon>Oldenlandia</taxon>
    </lineage>
</organism>
<keyword evidence="4" id="KW-1185">Reference proteome</keyword>
<evidence type="ECO:0000256" key="2">
    <source>
        <dbReference type="SAM" id="Phobius"/>
    </source>
</evidence>
<evidence type="ECO:0000313" key="4">
    <source>
        <dbReference type="Proteomes" id="UP001161247"/>
    </source>
</evidence>
<dbReference type="PANTHER" id="PTHR37222:SF1">
    <property type="entry name" value="OS02G0718000 PROTEIN"/>
    <property type="match status" value="1"/>
</dbReference>
<gene>
    <name evidence="3" type="ORF">OLC1_LOCUS5992</name>
</gene>
<feature type="region of interest" description="Disordered" evidence="1">
    <location>
        <begin position="144"/>
        <end position="171"/>
    </location>
</feature>
<accession>A0AAV1CHH3</accession>
<evidence type="ECO:0000256" key="1">
    <source>
        <dbReference type="SAM" id="MobiDB-lite"/>
    </source>
</evidence>
<feature type="transmembrane region" description="Helical" evidence="2">
    <location>
        <begin position="208"/>
        <end position="226"/>
    </location>
</feature>
<reference evidence="3" key="1">
    <citation type="submission" date="2023-03" db="EMBL/GenBank/DDBJ databases">
        <authorList>
            <person name="Julca I."/>
        </authorList>
    </citation>
    <scope>NUCLEOTIDE SEQUENCE</scope>
</reference>
<keyword evidence="2" id="KW-0472">Membrane</keyword>
<feature type="transmembrane region" description="Helical" evidence="2">
    <location>
        <begin position="295"/>
        <end position="313"/>
    </location>
</feature>